<evidence type="ECO:0000313" key="16">
    <source>
        <dbReference type="EMBL" id="KIY67664.1"/>
    </source>
</evidence>
<dbReference type="InterPro" id="IPR038248">
    <property type="entry name" value="Dicer_dimer_sf"/>
</dbReference>
<dbReference type="GO" id="GO:0004386">
    <property type="term" value="F:helicase activity"/>
    <property type="evidence" value="ECO:0007669"/>
    <property type="project" value="UniProtKB-KW"/>
</dbReference>
<proteinExistence type="inferred from homology"/>
<dbReference type="PROSITE" id="PS00517">
    <property type="entry name" value="RNASE_3_1"/>
    <property type="match status" value="1"/>
</dbReference>
<dbReference type="InterPro" id="IPR036389">
    <property type="entry name" value="RNase_III_sf"/>
</dbReference>
<dbReference type="SMART" id="SM00490">
    <property type="entry name" value="HELICc"/>
    <property type="match status" value="1"/>
</dbReference>
<dbReference type="SUPFAM" id="SSF52540">
    <property type="entry name" value="P-loop containing nucleoside triphosphate hydrolases"/>
    <property type="match status" value="1"/>
</dbReference>
<evidence type="ECO:0000256" key="5">
    <source>
        <dbReference type="ARBA" id="ARBA00022801"/>
    </source>
</evidence>
<dbReference type="GO" id="GO:0031047">
    <property type="term" value="P:regulatory ncRNA-mediated gene silencing"/>
    <property type="evidence" value="ECO:0007669"/>
    <property type="project" value="UniProtKB-KW"/>
</dbReference>
<dbReference type="SMART" id="SM00487">
    <property type="entry name" value="DEXDc"/>
    <property type="match status" value="1"/>
</dbReference>
<dbReference type="SMART" id="SM00535">
    <property type="entry name" value="RIBOc"/>
    <property type="match status" value="2"/>
</dbReference>
<keyword evidence="8" id="KW-0460">Magnesium</keyword>
<keyword evidence="7" id="KW-0067">ATP-binding</keyword>
<evidence type="ECO:0000256" key="3">
    <source>
        <dbReference type="ARBA" id="ARBA00022737"/>
    </source>
</evidence>
<dbReference type="Pfam" id="PF00271">
    <property type="entry name" value="Helicase_C"/>
    <property type="match status" value="1"/>
</dbReference>
<evidence type="ECO:0000256" key="4">
    <source>
        <dbReference type="ARBA" id="ARBA00022741"/>
    </source>
</evidence>
<dbReference type="CDD" id="cd00593">
    <property type="entry name" value="RIBOc"/>
    <property type="match status" value="2"/>
</dbReference>
<evidence type="ECO:0000256" key="8">
    <source>
        <dbReference type="ARBA" id="ARBA00022842"/>
    </source>
</evidence>
<evidence type="ECO:0000256" key="7">
    <source>
        <dbReference type="ARBA" id="ARBA00022840"/>
    </source>
</evidence>
<dbReference type="PROSITE" id="PS50142">
    <property type="entry name" value="RNASE_3_2"/>
    <property type="match status" value="2"/>
</dbReference>
<dbReference type="Pfam" id="PF03368">
    <property type="entry name" value="Dicer_dimer"/>
    <property type="match status" value="1"/>
</dbReference>
<organism evidence="16 17">
    <name type="scientific">Cylindrobasidium torrendii FP15055 ss-10</name>
    <dbReference type="NCBI Taxonomy" id="1314674"/>
    <lineage>
        <taxon>Eukaryota</taxon>
        <taxon>Fungi</taxon>
        <taxon>Dikarya</taxon>
        <taxon>Basidiomycota</taxon>
        <taxon>Agaricomycotina</taxon>
        <taxon>Agaricomycetes</taxon>
        <taxon>Agaricomycetidae</taxon>
        <taxon>Agaricales</taxon>
        <taxon>Marasmiineae</taxon>
        <taxon>Physalacriaceae</taxon>
        <taxon>Cylindrobasidium</taxon>
    </lineage>
</organism>
<evidence type="ECO:0000259" key="12">
    <source>
        <dbReference type="PROSITE" id="PS50142"/>
    </source>
</evidence>
<dbReference type="InterPro" id="IPR014001">
    <property type="entry name" value="Helicase_ATP-bd"/>
</dbReference>
<gene>
    <name evidence="16" type="ORF">CYLTODRAFT_396636</name>
</gene>
<comment type="cofactor">
    <cofactor evidence="1">
        <name>Mn(2+)</name>
        <dbReference type="ChEBI" id="CHEBI:29035"/>
    </cofactor>
</comment>
<dbReference type="Gene3D" id="3.30.160.380">
    <property type="entry name" value="Dicer dimerisation domain"/>
    <property type="match status" value="1"/>
</dbReference>
<dbReference type="Pfam" id="PF00636">
    <property type="entry name" value="Ribonuclease_3"/>
    <property type="match status" value="2"/>
</dbReference>
<dbReference type="PROSITE" id="PS51192">
    <property type="entry name" value="HELICASE_ATP_BIND_1"/>
    <property type="match status" value="1"/>
</dbReference>
<dbReference type="InterPro" id="IPR006935">
    <property type="entry name" value="Helicase/UvrB_N"/>
</dbReference>
<dbReference type="GO" id="GO:0046872">
    <property type="term" value="F:metal ion binding"/>
    <property type="evidence" value="ECO:0007669"/>
    <property type="project" value="UniProtKB-KW"/>
</dbReference>
<evidence type="ECO:0000256" key="6">
    <source>
        <dbReference type="ARBA" id="ARBA00022806"/>
    </source>
</evidence>
<feature type="domain" description="Dicer dsRNA-binding fold" evidence="15">
    <location>
        <begin position="528"/>
        <end position="625"/>
    </location>
</feature>
<feature type="domain" description="RNase III" evidence="12">
    <location>
        <begin position="906"/>
        <end position="1043"/>
    </location>
</feature>
<keyword evidence="3" id="KW-0677">Repeat</keyword>
<keyword evidence="2" id="KW-0479">Metal-binding</keyword>
<dbReference type="CDD" id="cd18034">
    <property type="entry name" value="DEXHc_dicer"/>
    <property type="match status" value="1"/>
</dbReference>
<dbReference type="Gene3D" id="1.10.1520.10">
    <property type="entry name" value="Ribonuclease III domain"/>
    <property type="match status" value="2"/>
</dbReference>
<feature type="domain" description="Helicase ATP-binding" evidence="13">
    <location>
        <begin position="15"/>
        <end position="189"/>
    </location>
</feature>
<keyword evidence="17" id="KW-1185">Reference proteome</keyword>
<evidence type="ECO:0000259" key="14">
    <source>
        <dbReference type="PROSITE" id="PS51194"/>
    </source>
</evidence>
<dbReference type="PANTHER" id="PTHR14950">
    <property type="entry name" value="DICER-RELATED"/>
    <property type="match status" value="1"/>
</dbReference>
<evidence type="ECO:0000259" key="13">
    <source>
        <dbReference type="PROSITE" id="PS51192"/>
    </source>
</evidence>
<evidence type="ECO:0000259" key="15">
    <source>
        <dbReference type="PROSITE" id="PS51327"/>
    </source>
</evidence>
<dbReference type="GO" id="GO:0006396">
    <property type="term" value="P:RNA processing"/>
    <property type="evidence" value="ECO:0007669"/>
    <property type="project" value="InterPro"/>
</dbReference>
<dbReference type="SUPFAM" id="SSF69065">
    <property type="entry name" value="RNase III domain-like"/>
    <property type="match status" value="2"/>
</dbReference>
<dbReference type="GO" id="GO:0003723">
    <property type="term" value="F:RNA binding"/>
    <property type="evidence" value="ECO:0007669"/>
    <property type="project" value="UniProtKB-UniRule"/>
</dbReference>
<dbReference type="InterPro" id="IPR005034">
    <property type="entry name" value="Dicer_dimerisation"/>
</dbReference>
<keyword evidence="6" id="KW-0347">Helicase</keyword>
<accession>A0A0D7BBV7</accession>
<keyword evidence="10" id="KW-0464">Manganese</keyword>
<evidence type="ECO:0008006" key="18">
    <source>
        <dbReference type="Google" id="ProtNLM"/>
    </source>
</evidence>
<keyword evidence="11" id="KW-0694">RNA-binding</keyword>
<dbReference type="GO" id="GO:0005524">
    <property type="term" value="F:ATP binding"/>
    <property type="evidence" value="ECO:0007669"/>
    <property type="project" value="UniProtKB-KW"/>
</dbReference>
<feature type="domain" description="Helicase C-terminal" evidence="14">
    <location>
        <begin position="328"/>
        <end position="489"/>
    </location>
</feature>
<dbReference type="Gene3D" id="3.40.50.300">
    <property type="entry name" value="P-loop containing nucleotide triphosphate hydrolases"/>
    <property type="match status" value="2"/>
</dbReference>
<reference evidence="16 17" key="1">
    <citation type="journal article" date="2015" name="Fungal Genet. Biol.">
        <title>Evolution of novel wood decay mechanisms in Agaricales revealed by the genome sequences of Fistulina hepatica and Cylindrobasidium torrendii.</title>
        <authorList>
            <person name="Floudas D."/>
            <person name="Held B.W."/>
            <person name="Riley R."/>
            <person name="Nagy L.G."/>
            <person name="Koehler G."/>
            <person name="Ransdell A.S."/>
            <person name="Younus H."/>
            <person name="Chow J."/>
            <person name="Chiniquy J."/>
            <person name="Lipzen A."/>
            <person name="Tritt A."/>
            <person name="Sun H."/>
            <person name="Haridas S."/>
            <person name="LaButti K."/>
            <person name="Ohm R.A."/>
            <person name="Kues U."/>
            <person name="Blanchette R.A."/>
            <person name="Grigoriev I.V."/>
            <person name="Minto R.E."/>
            <person name="Hibbett D.S."/>
        </authorList>
    </citation>
    <scope>NUCLEOTIDE SEQUENCE [LARGE SCALE GENOMIC DNA]</scope>
    <source>
        <strain evidence="16 17">FP15055 ss-10</strain>
    </source>
</reference>
<evidence type="ECO:0000313" key="17">
    <source>
        <dbReference type="Proteomes" id="UP000054007"/>
    </source>
</evidence>
<name>A0A0D7BBV7_9AGAR</name>
<sequence>MVEDTLIPRRYQEDIFLQARDRNVIAALDTGSGKTYISVLLMKWIATQPSSYRKRIVFLAPKATLADQQAEFIAKHTSFRVLRPPQNNNIDFTDRVGWAAKWAQHDVVVLTHQTFRDMLSHSIWSLDKVSLLIFDECHHARKNHAYNKILSDYHTVPVSKRPRIFGMTASPVWDAKNPRESIAGLESNMDATIIGVRAHQQETTKLLNSSTTQTVRLYRSAGLHPSSCPVSDIVENLTSYTAIDDPRFEIEWDAIVRRHHNTVTNLGPFPAAEYVYRTVLSQVSALLNRNLGDDENLKLILDMLLDYKHFFEADTELQDEWLVPKVHELADLILQHASNSPNFQAIVFVDQRQTASTLSRILPRLNRLKDVVRCGSIQSDSAESVDELSTRNLKRTIADFRAGLLNLIVATNVGEEGLDFQSCELVIRFDKIHNLVGYIQSRGRARSHKSSFVVMAEQGDDDYIKKVQTIAASEHEVKQHYHLGMEGESLSTAPTADTDNAMDVDRIQVTGERYVVPRTNATLTDDTAIPLLSRLCALLDGAKPQLPVYRSSIHGDESAPSGFSYTLQLPRCLPLEEEHLTYHGPMLSSKKEAKRAVAFIAAKQLHELDVLDDYLLPHPGKKPSEDLDGRTIQNDNDIPKILNEWVRDPWDIDTSQDEIPLWLYPVLLDGVLSAALLVGTRLPLVGVLTRNMLAELQPPQRLWFDVEECVLMSRFTKQVVFYCNTGNPVNAPAAFYMVPIDEEIQPDFQVMEKLLDAPLGETDWSKFEGREDGSTFVRHANQHGRPYTLQRIRHDLTTMSVPSADGDSREVGFESYYASYQHRWSRKSNSTWKPTLPTDGPLLEVKQIPKATTGAYSVEANDPSPASEERTLLLAQGACSWFDLPYGLVRSYFALPAILRRTTDTYRARAAKFSLSLPPIRDDLMVQALTIPSAVMPFNNQRLETLGDSVLKICTVVHLFTRYPRRHEGQLAPLLSMSVSNRFLMTRALDLGLVHFITTEIGSVRNWRYTCVDDGRFVHREVPRRSLQDCMEATLGAAYLTGGIEMALRTGHALGMAFGGLELWSTRHPPADRFPVPPMFSEMQDALGYRFRNGRLLVQAVRHQSCTDGESYERLEFLGDAVVDIVVVGFLFRKFPKATSAQISLSKMRIVCALALSFIAVNFLKLHRVLLINQVDLSIAVNNAVTELESLTPEDVLTKGWEYRPPKVLCDVFESVIGAVFVDSGWDFERTVAVTELILFDLLDKVTPAVPLDPVTVLHEWLGKAGCLLKPVFEKHTKDEEAVVNGISVLLHDTPLLARPVFSSNPAISKAGAAYKARARLMNKELDVHLKKICTCRSTRVNKERNEEGAGMDTRD</sequence>
<dbReference type="InterPro" id="IPR001650">
    <property type="entry name" value="Helicase_C-like"/>
</dbReference>
<evidence type="ECO:0000256" key="10">
    <source>
        <dbReference type="ARBA" id="ARBA00023211"/>
    </source>
</evidence>
<dbReference type="Pfam" id="PF04851">
    <property type="entry name" value="ResIII"/>
    <property type="match status" value="1"/>
</dbReference>
<evidence type="ECO:0000256" key="9">
    <source>
        <dbReference type="ARBA" id="ARBA00023158"/>
    </source>
</evidence>
<keyword evidence="9" id="KW-0943">RNA-mediated gene silencing</keyword>
<feature type="domain" description="RNase III" evidence="12">
    <location>
        <begin position="1080"/>
        <end position="1225"/>
    </location>
</feature>
<keyword evidence="5" id="KW-0378">Hydrolase</keyword>
<dbReference type="STRING" id="1314674.A0A0D7BBV7"/>
<protein>
    <recommendedName>
        <fullName evidence="18">P-loop containing nucleoside triphosphate hydrolase protein</fullName>
    </recommendedName>
</protein>
<keyword evidence="4" id="KW-0547">Nucleotide-binding</keyword>
<dbReference type="OrthoDB" id="416741at2759"/>
<evidence type="ECO:0000256" key="1">
    <source>
        <dbReference type="ARBA" id="ARBA00001936"/>
    </source>
</evidence>
<dbReference type="PANTHER" id="PTHR14950:SF37">
    <property type="entry name" value="ENDORIBONUCLEASE DICER"/>
    <property type="match status" value="1"/>
</dbReference>
<evidence type="ECO:0000256" key="2">
    <source>
        <dbReference type="ARBA" id="ARBA00022723"/>
    </source>
</evidence>
<dbReference type="GO" id="GO:0004525">
    <property type="term" value="F:ribonuclease III activity"/>
    <property type="evidence" value="ECO:0007669"/>
    <property type="project" value="InterPro"/>
</dbReference>
<dbReference type="GO" id="GO:0003677">
    <property type="term" value="F:DNA binding"/>
    <property type="evidence" value="ECO:0007669"/>
    <property type="project" value="InterPro"/>
</dbReference>
<dbReference type="Proteomes" id="UP000054007">
    <property type="component" value="Unassembled WGS sequence"/>
</dbReference>
<evidence type="ECO:0000256" key="11">
    <source>
        <dbReference type="PROSITE-ProRule" id="PRU00657"/>
    </source>
</evidence>
<comment type="similarity">
    <text evidence="11">Belongs to the helicase family. Dicer subfamily.</text>
</comment>
<dbReference type="InterPro" id="IPR000999">
    <property type="entry name" value="RNase_III_dom"/>
</dbReference>
<dbReference type="PROSITE" id="PS51327">
    <property type="entry name" value="DICER_DSRBF"/>
    <property type="match status" value="1"/>
</dbReference>
<dbReference type="EMBL" id="KN880520">
    <property type="protein sequence ID" value="KIY67664.1"/>
    <property type="molecule type" value="Genomic_DNA"/>
</dbReference>
<dbReference type="InterPro" id="IPR027417">
    <property type="entry name" value="P-loop_NTPase"/>
</dbReference>
<dbReference type="PROSITE" id="PS51194">
    <property type="entry name" value="HELICASE_CTER"/>
    <property type="match status" value="1"/>
</dbReference>